<evidence type="ECO:0000256" key="8">
    <source>
        <dbReference type="SAM" id="MobiDB-lite"/>
    </source>
</evidence>
<proteinExistence type="inferred from homology"/>
<dbReference type="GO" id="GO:0004862">
    <property type="term" value="F:cAMP-dependent protein kinase inhibitor activity"/>
    <property type="evidence" value="ECO:0007669"/>
    <property type="project" value="TreeGrafter"/>
</dbReference>
<dbReference type="CDD" id="cd00038">
    <property type="entry name" value="CAP_ED"/>
    <property type="match status" value="2"/>
</dbReference>
<feature type="domain" description="Cyclic nucleotide-binding" evidence="9">
    <location>
        <begin position="266"/>
        <end position="382"/>
    </location>
</feature>
<comment type="similarity">
    <text evidence="1">Belongs to the cAMP-dependent kinase regulatory chain family.</text>
</comment>
<keyword evidence="3" id="KW-0597">Phosphoprotein</keyword>
<dbReference type="PANTHER" id="PTHR11635:SF152">
    <property type="entry name" value="CAMP-DEPENDENT PROTEIN KINASE TYPE I REGULATORY SUBUNIT-RELATED"/>
    <property type="match status" value="1"/>
</dbReference>
<evidence type="ECO:0000313" key="10">
    <source>
        <dbReference type="EMBL" id="VDP66664.1"/>
    </source>
</evidence>
<evidence type="ECO:0000256" key="7">
    <source>
        <dbReference type="ARBA" id="ARBA00023149"/>
    </source>
</evidence>
<keyword evidence="11" id="KW-1185">Reference proteome</keyword>
<dbReference type="AlphaFoldDB" id="A0A183A6C2"/>
<dbReference type="OrthoDB" id="417078at2759"/>
<feature type="region of interest" description="Disordered" evidence="8">
    <location>
        <begin position="47"/>
        <end position="96"/>
    </location>
</feature>
<dbReference type="PROSITE" id="PS00888">
    <property type="entry name" value="CNMP_BINDING_1"/>
    <property type="match status" value="2"/>
</dbReference>
<evidence type="ECO:0000259" key="9">
    <source>
        <dbReference type="PROSITE" id="PS50042"/>
    </source>
</evidence>
<dbReference type="FunFam" id="2.60.120.10:FF:000039">
    <property type="entry name" value="cAMP-dependent protein kinase regulatory subunit"/>
    <property type="match status" value="1"/>
</dbReference>
<dbReference type="SUPFAM" id="SSF51206">
    <property type="entry name" value="cAMP-binding domain-like"/>
    <property type="match status" value="2"/>
</dbReference>
<gene>
    <name evidence="10" type="ORF">ECPE_LOCUS2507</name>
</gene>
<dbReference type="Pfam" id="PF00027">
    <property type="entry name" value="cNMP_binding"/>
    <property type="match status" value="2"/>
</dbReference>
<dbReference type="PROSITE" id="PS00889">
    <property type="entry name" value="CNMP_BINDING_2"/>
    <property type="match status" value="1"/>
</dbReference>
<dbReference type="PANTHER" id="PTHR11635">
    <property type="entry name" value="CAMP-DEPENDENT PROTEIN KINASE REGULATORY CHAIN"/>
    <property type="match status" value="1"/>
</dbReference>
<feature type="compositionally biased region" description="Basic and acidic residues" evidence="8">
    <location>
        <begin position="60"/>
        <end position="72"/>
    </location>
</feature>
<keyword evidence="6" id="KW-0547">Nucleotide-binding</keyword>
<dbReference type="GO" id="GO:0005952">
    <property type="term" value="C:cAMP-dependent protein kinase complex"/>
    <property type="evidence" value="ECO:0007669"/>
    <property type="project" value="InterPro"/>
</dbReference>
<dbReference type="EMBL" id="UZAN01039660">
    <property type="protein sequence ID" value="VDP66664.1"/>
    <property type="molecule type" value="Genomic_DNA"/>
</dbReference>
<dbReference type="GO" id="GO:0034236">
    <property type="term" value="F:protein kinase A catalytic subunit binding"/>
    <property type="evidence" value="ECO:0007669"/>
    <property type="project" value="TreeGrafter"/>
</dbReference>
<dbReference type="PRINTS" id="PR00103">
    <property type="entry name" value="CAMPKINASE"/>
</dbReference>
<dbReference type="WBParaSite" id="ECPE_0000250701-mRNA-1">
    <property type="protein sequence ID" value="ECPE_0000250701-mRNA-1"/>
    <property type="gene ID" value="ECPE_0000250701"/>
</dbReference>
<evidence type="ECO:0000256" key="6">
    <source>
        <dbReference type="ARBA" id="ARBA00022741"/>
    </source>
</evidence>
<name>A0A183A6C2_9TREM</name>
<evidence type="ECO:0000256" key="5">
    <source>
        <dbReference type="ARBA" id="ARBA00022737"/>
    </source>
</evidence>
<accession>A0A183A6C2</accession>
<evidence type="ECO:0000256" key="4">
    <source>
        <dbReference type="ARBA" id="ARBA00022566"/>
    </source>
</evidence>
<evidence type="ECO:0000313" key="12">
    <source>
        <dbReference type="WBParaSite" id="ECPE_0000250701-mRNA-1"/>
    </source>
</evidence>
<dbReference type="InterPro" id="IPR014710">
    <property type="entry name" value="RmlC-like_jellyroll"/>
</dbReference>
<dbReference type="Proteomes" id="UP000272942">
    <property type="component" value="Unassembled WGS sequence"/>
</dbReference>
<dbReference type="GO" id="GO:0005829">
    <property type="term" value="C:cytosol"/>
    <property type="evidence" value="ECO:0007669"/>
    <property type="project" value="TreeGrafter"/>
</dbReference>
<dbReference type="SMART" id="SM00100">
    <property type="entry name" value="cNMP"/>
    <property type="match status" value="2"/>
</dbReference>
<dbReference type="PROSITE" id="PS50042">
    <property type="entry name" value="CNMP_BINDING_3"/>
    <property type="match status" value="2"/>
</dbReference>
<keyword evidence="5" id="KW-0677">Repeat</keyword>
<dbReference type="Gene3D" id="2.60.120.10">
    <property type="entry name" value="Jelly Rolls"/>
    <property type="match status" value="2"/>
</dbReference>
<reference evidence="10 11" key="2">
    <citation type="submission" date="2018-11" db="EMBL/GenBank/DDBJ databases">
        <authorList>
            <consortium name="Pathogen Informatics"/>
        </authorList>
    </citation>
    <scope>NUCLEOTIDE SEQUENCE [LARGE SCALE GENOMIC DNA]</scope>
    <source>
        <strain evidence="10 11">Egypt</strain>
    </source>
</reference>
<evidence type="ECO:0000313" key="11">
    <source>
        <dbReference type="Proteomes" id="UP000272942"/>
    </source>
</evidence>
<keyword evidence="4" id="KW-0116">cAMP-binding</keyword>
<keyword evidence="7" id="KW-0114">cAMP</keyword>
<dbReference type="GO" id="GO:0033554">
    <property type="term" value="P:cellular response to stress"/>
    <property type="evidence" value="ECO:0007669"/>
    <property type="project" value="UniProtKB-ARBA"/>
</dbReference>
<dbReference type="GO" id="GO:0030552">
    <property type="term" value="F:cAMP binding"/>
    <property type="evidence" value="ECO:0007669"/>
    <property type="project" value="UniProtKB-KW"/>
</dbReference>
<dbReference type="InterPro" id="IPR050503">
    <property type="entry name" value="cAMP-dep_PK_reg_su-like"/>
</dbReference>
<evidence type="ECO:0000256" key="1">
    <source>
        <dbReference type="ARBA" id="ARBA00005753"/>
    </source>
</evidence>
<evidence type="ECO:0000256" key="2">
    <source>
        <dbReference type="ARBA" id="ARBA00020355"/>
    </source>
</evidence>
<dbReference type="InterPro" id="IPR018490">
    <property type="entry name" value="cNMP-bd_dom_sf"/>
</dbReference>
<dbReference type="InterPro" id="IPR018488">
    <property type="entry name" value="cNMP-bd_CS"/>
</dbReference>
<dbReference type="InterPro" id="IPR000595">
    <property type="entry name" value="cNMP-bd_dom"/>
</dbReference>
<evidence type="ECO:0000256" key="3">
    <source>
        <dbReference type="ARBA" id="ARBA00022553"/>
    </source>
</evidence>
<protein>
    <recommendedName>
        <fullName evidence="2">cAMP-dependent protein kinase regulatory subunit</fullName>
    </recommendedName>
</protein>
<reference evidence="12" key="1">
    <citation type="submission" date="2016-06" db="UniProtKB">
        <authorList>
            <consortium name="WormBaseParasite"/>
        </authorList>
    </citation>
    <scope>IDENTIFICATION</scope>
</reference>
<organism evidence="12">
    <name type="scientific">Echinostoma caproni</name>
    <dbReference type="NCBI Taxonomy" id="27848"/>
    <lineage>
        <taxon>Eukaryota</taxon>
        <taxon>Metazoa</taxon>
        <taxon>Spiralia</taxon>
        <taxon>Lophotrochozoa</taxon>
        <taxon>Platyhelminthes</taxon>
        <taxon>Trematoda</taxon>
        <taxon>Digenea</taxon>
        <taxon>Plagiorchiida</taxon>
        <taxon>Echinostomata</taxon>
        <taxon>Echinostomatoidea</taxon>
        <taxon>Echinostomatidae</taxon>
        <taxon>Echinostoma</taxon>
    </lineage>
</organism>
<feature type="domain" description="Cyclic nucleotide-binding" evidence="9">
    <location>
        <begin position="148"/>
        <end position="263"/>
    </location>
</feature>
<sequence>MKLQQCKDNGTNRLACDLVKNAIPTIEINRTNEAGCSGPESFSAASHAAATVVPPPSTQDNRRVHPSVDHPDVQIYPSGDQTQDETVKAENDSADEESQFVSRLELDNFSPIAAESYNPEDDNTELVVHPKSPEQRQRLHQALKDILIFQSLDEAQKTKVLDAMQEMKVIADQTVIRQGEDGNYFYVVETGQFDVFVDGIHVGSYNGFGSFGELALMYNTPRAATIVCTKPGILWTVDRLTFRRIVLRQAFEKRQMYENWLNSVPLLKNLSSYERTNLADALVSRSYGDGDWIIEQGQRGSEMYFIEEGSVAIIAKNTQGEEMQLKLLQANDYFGGECILLTKQTISVFFPGSVVLDVSCFERLMGPCLDVMLRKAKSYRDQLLSVMGETCLNTFPGLAGLNK</sequence>